<comment type="caution">
    <text evidence="1">The sequence shown here is derived from an EMBL/GenBank/DDBJ whole genome shotgun (WGS) entry which is preliminary data.</text>
</comment>
<protein>
    <submittedName>
        <fullName evidence="1">Uncharacterized protein</fullName>
    </submittedName>
</protein>
<accession>A0A926S707</accession>
<sequence>MLAISEFCRFQTARVSIADGISRYRGAVRKGFPDSPSFPVRGRLIDKANFYCEKNKERTTWGCMNMVSTLVRSLLLPLVMGLLLCMPARAEADLSARQWGIWEAAFKIGGYLSKEMHAEFWSTMPGAGFKNDQDRDAYIKRLERATLGYLTFEQEVWNSRKASQEAGQFVQTPAYETAKAEALAALDEISTQNDWKADIKSEDETIKPGAELSLALDPANPFHITASMMDQTLADIEKSQARIRKLANPVWAGKPVDQVFPDLHVKILWDGEFTKGAPYQTDLDGKKVDAVAIFYRMSIDKIIVLRFLKLSTGPVEPSEDASRTVSLSMETYGIVLPTFHAVESEWRGRMTASGQGATKVKSMATGEETGEMLTVSSRAVVLEEENAILLISVATQETKDPTAGQIRERLEEKLQILR</sequence>
<dbReference type="AlphaFoldDB" id="A0A926S707"/>
<gene>
    <name evidence="1" type="ORF">HK439_22950</name>
</gene>
<evidence type="ECO:0000313" key="1">
    <source>
        <dbReference type="EMBL" id="MBD1549128.1"/>
    </source>
</evidence>
<dbReference type="RefSeq" id="WP_190293821.1">
    <property type="nucleotide sequence ID" value="NZ_JABFCZ010000031.1"/>
</dbReference>
<reference evidence="1" key="1">
    <citation type="submission" date="2020-05" db="EMBL/GenBank/DDBJ databases">
        <title>Identification of trans-AT polyketide cluster in two marine bacteria, producers of a novel glutaramide-containing polyketide sesbanimide D and analogs.</title>
        <authorList>
            <person name="Kacar D."/>
            <person name="Rodriguez P."/>
            <person name="Canedo L."/>
            <person name="Gonzalez E."/>
            <person name="Galan B."/>
            <person name="De La Calle F."/>
            <person name="Garcia J.L."/>
        </authorList>
    </citation>
    <scope>NUCLEOTIDE SEQUENCE</scope>
    <source>
        <strain evidence="1">PHM038</strain>
    </source>
</reference>
<proteinExistence type="predicted"/>
<organism evidence="1 2">
    <name type="scientific">Roseibium aggregatum</name>
    <dbReference type="NCBI Taxonomy" id="187304"/>
    <lineage>
        <taxon>Bacteria</taxon>
        <taxon>Pseudomonadati</taxon>
        <taxon>Pseudomonadota</taxon>
        <taxon>Alphaproteobacteria</taxon>
        <taxon>Hyphomicrobiales</taxon>
        <taxon>Stappiaceae</taxon>
        <taxon>Roseibium</taxon>
    </lineage>
</organism>
<evidence type="ECO:0000313" key="2">
    <source>
        <dbReference type="Proteomes" id="UP000598467"/>
    </source>
</evidence>
<dbReference type="Proteomes" id="UP000598467">
    <property type="component" value="Unassembled WGS sequence"/>
</dbReference>
<name>A0A926S707_9HYPH</name>
<dbReference type="EMBL" id="JABFCZ010000031">
    <property type="protein sequence ID" value="MBD1549128.1"/>
    <property type="molecule type" value="Genomic_DNA"/>
</dbReference>